<evidence type="ECO:0000313" key="2">
    <source>
        <dbReference type="Proteomes" id="UP000095712"/>
    </source>
</evidence>
<dbReference type="Proteomes" id="UP000095712">
    <property type="component" value="Unassembled WGS sequence"/>
</dbReference>
<protein>
    <recommendedName>
        <fullName evidence="3">DNA-binding protein</fullName>
    </recommendedName>
</protein>
<gene>
    <name evidence="1" type="ORF">ERS852523_02039</name>
</gene>
<sequence>MRKTTSYSSTFSDALSVDTAGLQKMLNSGRQTATQIGMAAGARFCVGRRVYWNVAKIRKYLDEISE</sequence>
<dbReference type="OrthoDB" id="1855474at2"/>
<accession>A0A174P5S6</accession>
<reference evidence="1 2" key="1">
    <citation type="submission" date="2015-09" db="EMBL/GenBank/DDBJ databases">
        <authorList>
            <consortium name="Pathogen Informatics"/>
        </authorList>
    </citation>
    <scope>NUCLEOTIDE SEQUENCE [LARGE SCALE GENOMIC DNA]</scope>
    <source>
        <strain evidence="1 2">2789STDY5834911</strain>
    </source>
</reference>
<evidence type="ECO:0000313" key="1">
    <source>
        <dbReference type="EMBL" id="CUP56333.1"/>
    </source>
</evidence>
<proteinExistence type="predicted"/>
<name>A0A174P5S6_9FIRM</name>
<dbReference type="RefSeq" id="WP_055151404.1">
    <property type="nucleotide sequence ID" value="NZ_CZAW01000019.1"/>
</dbReference>
<organism evidence="1 2">
    <name type="scientific">Blautia wexlerae</name>
    <dbReference type="NCBI Taxonomy" id="418240"/>
    <lineage>
        <taxon>Bacteria</taxon>
        <taxon>Bacillati</taxon>
        <taxon>Bacillota</taxon>
        <taxon>Clostridia</taxon>
        <taxon>Lachnospirales</taxon>
        <taxon>Lachnospiraceae</taxon>
        <taxon>Blautia</taxon>
    </lineage>
</organism>
<dbReference type="EMBL" id="CZAW01000019">
    <property type="protein sequence ID" value="CUP56333.1"/>
    <property type="molecule type" value="Genomic_DNA"/>
</dbReference>
<dbReference type="AlphaFoldDB" id="A0A174P5S6"/>
<evidence type="ECO:0008006" key="3">
    <source>
        <dbReference type="Google" id="ProtNLM"/>
    </source>
</evidence>